<keyword evidence="2" id="KW-0732">Signal</keyword>
<dbReference type="AlphaFoldDB" id="A0AAJ6MTP1"/>
<protein>
    <submittedName>
        <fullName evidence="3">DUF4124 domain-containing protein</fullName>
    </submittedName>
</protein>
<evidence type="ECO:0000256" key="1">
    <source>
        <dbReference type="SAM" id="Coils"/>
    </source>
</evidence>
<keyword evidence="1" id="KW-0175">Coiled coil</keyword>
<evidence type="ECO:0000256" key="2">
    <source>
        <dbReference type="SAM" id="SignalP"/>
    </source>
</evidence>
<organism evidence="3 4">
    <name type="scientific">Pseudomonas coleopterorum</name>
    <dbReference type="NCBI Taxonomy" id="1605838"/>
    <lineage>
        <taxon>Bacteria</taxon>
        <taxon>Pseudomonadati</taxon>
        <taxon>Pseudomonadota</taxon>
        <taxon>Gammaproteobacteria</taxon>
        <taxon>Pseudomonadales</taxon>
        <taxon>Pseudomonadaceae</taxon>
        <taxon>Pseudomonas</taxon>
    </lineage>
</organism>
<accession>A0AAJ6MTP1</accession>
<reference evidence="3" key="1">
    <citation type="submission" date="2023-09" db="EMBL/GenBank/DDBJ databases">
        <title>First report of Pseudomonas coleopterorum DJ13 causing leaf spot on Rhododendron pulchrum Sweet in China.</title>
        <authorList>
            <person name="Zhang Y."/>
        </authorList>
    </citation>
    <scope>NUCLEOTIDE SEQUENCE</scope>
    <source>
        <strain evidence="3">DJ13</strain>
    </source>
</reference>
<evidence type="ECO:0000313" key="3">
    <source>
        <dbReference type="EMBL" id="WNC10049.1"/>
    </source>
</evidence>
<dbReference type="EMBL" id="CP134081">
    <property type="protein sequence ID" value="WNC10049.1"/>
    <property type="molecule type" value="Genomic_DNA"/>
</dbReference>
<proteinExistence type="predicted"/>
<name>A0AAJ6MTP1_9PSED</name>
<evidence type="ECO:0000313" key="4">
    <source>
        <dbReference type="Proteomes" id="UP001258207"/>
    </source>
</evidence>
<feature type="chain" id="PRO_5042602485" evidence="2">
    <location>
        <begin position="21"/>
        <end position="199"/>
    </location>
</feature>
<gene>
    <name evidence="3" type="ORF">RI108_01060</name>
</gene>
<feature type="signal peptide" evidence="2">
    <location>
        <begin position="1"/>
        <end position="20"/>
    </location>
</feature>
<dbReference type="Proteomes" id="UP001258207">
    <property type="component" value="Chromosome"/>
</dbReference>
<feature type="coiled-coil region" evidence="1">
    <location>
        <begin position="156"/>
        <end position="183"/>
    </location>
</feature>
<sequence length="199" mass="21839">MRWRALVVAAFGLLPVLAVAAQAPVMLLYRYVDSRGVTVLDRQGVPPEYVGKGYQVLNQSGRVVQTVPPAPTAEEIRLKQQAQVQSQADAQLLDRYPSLEELDKASARRRAEIDALIAVATANVQTLQGQQTALQGQAAAQERAGQEVSTSMLDQLRDVQAQIIDAQARIAKLQQTRSEADARFAQQRTRLVKLLESPL</sequence>